<dbReference type="NCBIfam" id="TIGR00254">
    <property type="entry name" value="GGDEF"/>
    <property type="match status" value="1"/>
</dbReference>
<feature type="transmembrane region" description="Helical" evidence="2">
    <location>
        <begin position="99"/>
        <end position="116"/>
    </location>
</feature>
<feature type="domain" description="GGDEF" evidence="3">
    <location>
        <begin position="355"/>
        <end position="486"/>
    </location>
</feature>
<dbReference type="NCBIfam" id="TIGR00229">
    <property type="entry name" value="sensory_box"/>
    <property type="match status" value="1"/>
</dbReference>
<feature type="region of interest" description="Disordered" evidence="1">
    <location>
        <begin position="495"/>
        <end position="529"/>
    </location>
</feature>
<evidence type="ECO:0000313" key="5">
    <source>
        <dbReference type="Proteomes" id="UP000321832"/>
    </source>
</evidence>
<keyword evidence="2" id="KW-1133">Transmembrane helix</keyword>
<reference evidence="4 5" key="1">
    <citation type="submission" date="2019-08" db="EMBL/GenBank/DDBJ databases">
        <authorList>
            <person name="Khan S.A."/>
            <person name="Jeon C.O."/>
            <person name="Jeong S.E."/>
        </authorList>
    </citation>
    <scope>NUCLEOTIDE SEQUENCE [LARGE SCALE GENOMIC DNA]</scope>
    <source>
        <strain evidence="5">IMCC1728</strain>
    </source>
</reference>
<feature type="transmembrane region" description="Helical" evidence="2">
    <location>
        <begin position="66"/>
        <end position="87"/>
    </location>
</feature>
<dbReference type="SMART" id="SM00267">
    <property type="entry name" value="GGDEF"/>
    <property type="match status" value="1"/>
</dbReference>
<dbReference type="SMART" id="SM00091">
    <property type="entry name" value="PAS"/>
    <property type="match status" value="1"/>
</dbReference>
<proteinExistence type="predicted"/>
<dbReference type="InterPro" id="IPR035965">
    <property type="entry name" value="PAS-like_dom_sf"/>
</dbReference>
<evidence type="ECO:0000256" key="2">
    <source>
        <dbReference type="SAM" id="Phobius"/>
    </source>
</evidence>
<feature type="transmembrane region" description="Helical" evidence="2">
    <location>
        <begin position="6"/>
        <end position="25"/>
    </location>
</feature>
<dbReference type="SUPFAM" id="SSF55073">
    <property type="entry name" value="Nucleotide cyclase"/>
    <property type="match status" value="1"/>
</dbReference>
<sequence>MNFDWVYPANTALCTACGAALLLAWRRDHEQAFLRMMGTAFVLHAALAPAYALLPSADPLVRFTGLAVLVGVAMVSAGLILMGVGYLADRPLTRREQRIAALVLAVGALALLPLGLPQAAVTPVLLNGLLAAAALVWLWPRGGAERLSGVLLVLLALNALQVFALGPGVAERQLATGMLLRAGITLALLHAAGRRSAEASRLARLRFERLTEHSHQGVAVIRGEQMLYANPALLRIYGLKSLDEVRTLWREATMPEAERAAGRERHRRLLSGEAEREDWSGLRYRFDGTPIRLRFSARRVDWDGDPAEQVVVSDETAEHDATAALLHRATHDELTGLPNRSALLARLRELCAADAGFALLLLDVDRFKLFNEAHGPSVGDAVLRALAGELSRSQQGHAETMRLGEDEFALLAPADDPERAAHELARRVRELLAQPLRLPGHEFFLDMSMGWRCIRPMPAMPRRCCARPMPRCTRPERAGHLAAVRRGTLRARLGRHAAGRAGAARRAEERGVQPRLPAQGGGAQCGASAGAGRLRGAGALGSARPRPHLAAGVRAGVRAHRHGPRARHAHPRARLRAAGAVAARLWPWRAGGGERVAAAAARPGLRRRGAGRAGTPRRAACAADAGDHRAWRWRTWSRRAGASPGCVRTASRWRWTTSAPASRR</sequence>
<evidence type="ECO:0000313" key="4">
    <source>
        <dbReference type="EMBL" id="TXC67167.1"/>
    </source>
</evidence>
<accession>A0A5C6U2Q7</accession>
<dbReference type="EMBL" id="VOPW01000001">
    <property type="protein sequence ID" value="TXC67167.1"/>
    <property type="molecule type" value="Genomic_DNA"/>
</dbReference>
<comment type="caution">
    <text evidence="4">The sequence shown here is derived from an EMBL/GenBank/DDBJ whole genome shotgun (WGS) entry which is preliminary data.</text>
</comment>
<organism evidence="4 5">
    <name type="scientific">Piscinibacter aquaticus</name>
    <dbReference type="NCBI Taxonomy" id="392597"/>
    <lineage>
        <taxon>Bacteria</taxon>
        <taxon>Pseudomonadati</taxon>
        <taxon>Pseudomonadota</taxon>
        <taxon>Betaproteobacteria</taxon>
        <taxon>Burkholderiales</taxon>
        <taxon>Sphaerotilaceae</taxon>
        <taxon>Piscinibacter</taxon>
    </lineage>
</organism>
<feature type="transmembrane region" description="Helical" evidence="2">
    <location>
        <begin position="32"/>
        <end position="54"/>
    </location>
</feature>
<dbReference type="Proteomes" id="UP000321832">
    <property type="component" value="Unassembled WGS sequence"/>
</dbReference>
<evidence type="ECO:0000259" key="3">
    <source>
        <dbReference type="PROSITE" id="PS50887"/>
    </source>
</evidence>
<feature type="transmembrane region" description="Helical" evidence="2">
    <location>
        <begin position="122"/>
        <end position="140"/>
    </location>
</feature>
<dbReference type="CDD" id="cd00130">
    <property type="entry name" value="PAS"/>
    <property type="match status" value="1"/>
</dbReference>
<gene>
    <name evidence="4" type="ORF">FSC37_20015</name>
</gene>
<feature type="transmembrane region" description="Helical" evidence="2">
    <location>
        <begin position="147"/>
        <end position="168"/>
    </location>
</feature>
<dbReference type="InterPro" id="IPR000014">
    <property type="entry name" value="PAS"/>
</dbReference>
<dbReference type="PANTHER" id="PTHR44757:SF2">
    <property type="entry name" value="BIOFILM ARCHITECTURE MAINTENANCE PROTEIN MBAA"/>
    <property type="match status" value="1"/>
</dbReference>
<dbReference type="InterPro" id="IPR043128">
    <property type="entry name" value="Rev_trsase/Diguanyl_cyclase"/>
</dbReference>
<dbReference type="PANTHER" id="PTHR44757">
    <property type="entry name" value="DIGUANYLATE CYCLASE DGCP"/>
    <property type="match status" value="1"/>
</dbReference>
<name>A0A5C6U2Q7_9BURK</name>
<keyword evidence="2" id="KW-0812">Transmembrane</keyword>
<dbReference type="Gene3D" id="3.30.450.20">
    <property type="entry name" value="PAS domain"/>
    <property type="match status" value="1"/>
</dbReference>
<evidence type="ECO:0000256" key="1">
    <source>
        <dbReference type="SAM" id="MobiDB-lite"/>
    </source>
</evidence>
<dbReference type="SUPFAM" id="SSF55785">
    <property type="entry name" value="PYP-like sensor domain (PAS domain)"/>
    <property type="match status" value="1"/>
</dbReference>
<dbReference type="Pfam" id="PF13188">
    <property type="entry name" value="PAS_8"/>
    <property type="match status" value="1"/>
</dbReference>
<dbReference type="CDD" id="cd01949">
    <property type="entry name" value="GGDEF"/>
    <property type="match status" value="1"/>
</dbReference>
<dbReference type="PROSITE" id="PS50887">
    <property type="entry name" value="GGDEF"/>
    <property type="match status" value="1"/>
</dbReference>
<dbReference type="AlphaFoldDB" id="A0A5C6U2Q7"/>
<dbReference type="Gene3D" id="3.30.70.270">
    <property type="match status" value="1"/>
</dbReference>
<dbReference type="Pfam" id="PF00990">
    <property type="entry name" value="GGDEF"/>
    <property type="match status" value="1"/>
</dbReference>
<dbReference type="InterPro" id="IPR000160">
    <property type="entry name" value="GGDEF_dom"/>
</dbReference>
<dbReference type="InterPro" id="IPR029787">
    <property type="entry name" value="Nucleotide_cyclase"/>
</dbReference>
<keyword evidence="2" id="KW-0472">Membrane</keyword>
<protein>
    <submittedName>
        <fullName evidence="4">Diguanylate cyclase</fullName>
    </submittedName>
</protein>
<keyword evidence="5" id="KW-1185">Reference proteome</keyword>
<dbReference type="InterPro" id="IPR052155">
    <property type="entry name" value="Biofilm_reg_signaling"/>
</dbReference>